<dbReference type="Pfam" id="PF00106">
    <property type="entry name" value="adh_short"/>
    <property type="match status" value="1"/>
</dbReference>
<evidence type="ECO:0000313" key="5">
    <source>
        <dbReference type="Proteomes" id="UP001148614"/>
    </source>
</evidence>
<feature type="compositionally biased region" description="Basic residues" evidence="3">
    <location>
        <begin position="134"/>
        <end position="144"/>
    </location>
</feature>
<gene>
    <name evidence="4" type="ORF">NPX13_g10537</name>
</gene>
<reference evidence="4" key="1">
    <citation type="submission" date="2022-07" db="EMBL/GenBank/DDBJ databases">
        <title>Genome Sequence of Xylaria arbuscula.</title>
        <authorList>
            <person name="Buettner E."/>
        </authorList>
    </citation>
    <scope>NUCLEOTIDE SEQUENCE</scope>
    <source>
        <strain evidence="4">VT107</strain>
    </source>
</reference>
<dbReference type="PANTHER" id="PTHR44196:SF1">
    <property type="entry name" value="DEHYDROGENASE_REDUCTASE SDR FAMILY MEMBER 7B"/>
    <property type="match status" value="1"/>
</dbReference>
<feature type="region of interest" description="Disordered" evidence="3">
    <location>
        <begin position="121"/>
        <end position="144"/>
    </location>
</feature>
<accession>A0A9W8N4L4</accession>
<dbReference type="Gene3D" id="3.40.50.720">
    <property type="entry name" value="NAD(P)-binding Rossmann-like Domain"/>
    <property type="match status" value="1"/>
</dbReference>
<dbReference type="PANTHER" id="PTHR44196">
    <property type="entry name" value="DEHYDROGENASE/REDUCTASE SDR FAMILY MEMBER 7B"/>
    <property type="match status" value="1"/>
</dbReference>
<dbReference type="EMBL" id="JANPWZ010003015">
    <property type="protein sequence ID" value="KAJ3554726.1"/>
    <property type="molecule type" value="Genomic_DNA"/>
</dbReference>
<dbReference type="GO" id="GO:0016020">
    <property type="term" value="C:membrane"/>
    <property type="evidence" value="ECO:0007669"/>
    <property type="project" value="TreeGrafter"/>
</dbReference>
<comment type="similarity">
    <text evidence="1">Belongs to the short-chain dehydrogenases/reductases (SDR) family.</text>
</comment>
<dbReference type="InterPro" id="IPR036291">
    <property type="entry name" value="NAD(P)-bd_dom_sf"/>
</dbReference>
<comment type="caution">
    <text evidence="4">The sequence shown here is derived from an EMBL/GenBank/DDBJ whole genome shotgun (WGS) entry which is preliminary data.</text>
</comment>
<dbReference type="InterPro" id="IPR002347">
    <property type="entry name" value="SDR_fam"/>
</dbReference>
<evidence type="ECO:0000313" key="4">
    <source>
        <dbReference type="EMBL" id="KAJ3554726.1"/>
    </source>
</evidence>
<evidence type="ECO:0008006" key="6">
    <source>
        <dbReference type="Google" id="ProtNLM"/>
    </source>
</evidence>
<dbReference type="AlphaFoldDB" id="A0A9W8N4L4"/>
<sequence length="144" mass="15869">MPVEGKTVLITGASEGMGRSVARQLAEKGASVILVSRSANKLEEAMAEAKFFRTVTGRRPQPADPAIPLSHRRCLQARLRQLPSRRCNRLEQRQASRHRVVPRRQVDARLLGRGPAVALAGAHGPQLLGQRRDGPRHHTPMVRA</sequence>
<proteinExistence type="inferred from homology"/>
<keyword evidence="5" id="KW-1185">Reference proteome</keyword>
<keyword evidence="2" id="KW-0560">Oxidoreductase</keyword>
<evidence type="ECO:0000256" key="2">
    <source>
        <dbReference type="ARBA" id="ARBA00023002"/>
    </source>
</evidence>
<evidence type="ECO:0000256" key="1">
    <source>
        <dbReference type="ARBA" id="ARBA00006484"/>
    </source>
</evidence>
<dbReference type="Proteomes" id="UP001148614">
    <property type="component" value="Unassembled WGS sequence"/>
</dbReference>
<protein>
    <recommendedName>
        <fullName evidence="6">SDR family NAD(P)-dependent oxidoreductase</fullName>
    </recommendedName>
</protein>
<organism evidence="4 5">
    <name type="scientific">Xylaria arbuscula</name>
    <dbReference type="NCBI Taxonomy" id="114810"/>
    <lineage>
        <taxon>Eukaryota</taxon>
        <taxon>Fungi</taxon>
        <taxon>Dikarya</taxon>
        <taxon>Ascomycota</taxon>
        <taxon>Pezizomycotina</taxon>
        <taxon>Sordariomycetes</taxon>
        <taxon>Xylariomycetidae</taxon>
        <taxon>Xylariales</taxon>
        <taxon>Xylariaceae</taxon>
        <taxon>Xylaria</taxon>
    </lineage>
</organism>
<dbReference type="GO" id="GO:0016491">
    <property type="term" value="F:oxidoreductase activity"/>
    <property type="evidence" value="ECO:0007669"/>
    <property type="project" value="UniProtKB-KW"/>
</dbReference>
<evidence type="ECO:0000256" key="3">
    <source>
        <dbReference type="SAM" id="MobiDB-lite"/>
    </source>
</evidence>
<dbReference type="SUPFAM" id="SSF51735">
    <property type="entry name" value="NAD(P)-binding Rossmann-fold domains"/>
    <property type="match status" value="1"/>
</dbReference>
<name>A0A9W8N4L4_9PEZI</name>